<dbReference type="InterPro" id="IPR006694">
    <property type="entry name" value="Fatty_acid_hydroxylase"/>
</dbReference>
<keyword evidence="3 5" id="KW-1133">Transmembrane helix</keyword>
<evidence type="ECO:0000256" key="5">
    <source>
        <dbReference type="SAM" id="Phobius"/>
    </source>
</evidence>
<evidence type="ECO:0000256" key="1">
    <source>
        <dbReference type="ARBA" id="ARBA00004370"/>
    </source>
</evidence>
<sequence>ATAFGQNFFGTWLVTTLLGVATSMVLSGTSFARLYWKPTFAQWQYKSNPKFPKPENVRTEILLTLKCIALSTIGPSLSLYLSAHGKSEAFCGWGGYSLTWHLGMAVAMVATIDFFEWIYHYAGHQVPFLWKGHKSHHRFFNPTPFSVIADEAFDQLVRSAPMLLSVVVPVNMDVMFGLFTCFFYGYGVYLHCGYEMDWPDAHHPIINSSYQHYLHHAEGAVGKPRHTGFFVKIWDQMLGGDVTEENFKAGKCSCAKCSRNRGERSLEAFQKIEKVDYSPLLKPSFYLEAFA</sequence>
<feature type="transmembrane region" description="Helical" evidence="5">
    <location>
        <begin position="12"/>
        <end position="36"/>
    </location>
</feature>
<dbReference type="AlphaFoldDB" id="A0A813HC50"/>
<evidence type="ECO:0000256" key="3">
    <source>
        <dbReference type="ARBA" id="ARBA00022989"/>
    </source>
</evidence>
<protein>
    <recommendedName>
        <fullName evidence="6">Fatty acid hydroxylase domain-containing protein</fullName>
    </recommendedName>
</protein>
<feature type="transmembrane region" description="Helical" evidence="5">
    <location>
        <begin position="57"/>
        <end position="80"/>
    </location>
</feature>
<feature type="transmembrane region" description="Helical" evidence="5">
    <location>
        <begin position="163"/>
        <end position="186"/>
    </location>
</feature>
<dbReference type="GO" id="GO:0016491">
    <property type="term" value="F:oxidoreductase activity"/>
    <property type="evidence" value="ECO:0007669"/>
    <property type="project" value="InterPro"/>
</dbReference>
<reference evidence="7" key="1">
    <citation type="submission" date="2021-02" db="EMBL/GenBank/DDBJ databases">
        <authorList>
            <person name="Dougan E. K."/>
            <person name="Rhodes N."/>
            <person name="Thang M."/>
            <person name="Chan C."/>
        </authorList>
    </citation>
    <scope>NUCLEOTIDE SEQUENCE</scope>
</reference>
<dbReference type="GO" id="GO:0008610">
    <property type="term" value="P:lipid biosynthetic process"/>
    <property type="evidence" value="ECO:0007669"/>
    <property type="project" value="InterPro"/>
</dbReference>
<proteinExistence type="predicted"/>
<dbReference type="PANTHER" id="PTHR11863">
    <property type="entry name" value="STEROL DESATURASE"/>
    <property type="match status" value="1"/>
</dbReference>
<dbReference type="GO" id="GO:0016020">
    <property type="term" value="C:membrane"/>
    <property type="evidence" value="ECO:0007669"/>
    <property type="project" value="UniProtKB-SubCell"/>
</dbReference>
<dbReference type="GO" id="GO:0005506">
    <property type="term" value="F:iron ion binding"/>
    <property type="evidence" value="ECO:0007669"/>
    <property type="project" value="InterPro"/>
</dbReference>
<dbReference type="EMBL" id="CAJNNV010031317">
    <property type="protein sequence ID" value="CAE8635607.1"/>
    <property type="molecule type" value="Genomic_DNA"/>
</dbReference>
<dbReference type="OrthoDB" id="408954at2759"/>
<comment type="subcellular location">
    <subcellularLocation>
        <location evidence="1">Membrane</location>
    </subcellularLocation>
</comment>
<keyword evidence="8" id="KW-1185">Reference proteome</keyword>
<comment type="caution">
    <text evidence="7">The sequence shown here is derived from an EMBL/GenBank/DDBJ whole genome shotgun (WGS) entry which is preliminary data.</text>
</comment>
<keyword evidence="4 5" id="KW-0472">Membrane</keyword>
<dbReference type="Proteomes" id="UP000654075">
    <property type="component" value="Unassembled WGS sequence"/>
</dbReference>
<dbReference type="InterPro" id="IPR050307">
    <property type="entry name" value="Sterol_Desaturase_Related"/>
</dbReference>
<evidence type="ECO:0000256" key="4">
    <source>
        <dbReference type="ARBA" id="ARBA00023136"/>
    </source>
</evidence>
<evidence type="ECO:0000256" key="2">
    <source>
        <dbReference type="ARBA" id="ARBA00022692"/>
    </source>
</evidence>
<feature type="domain" description="Fatty acid hydroxylase" evidence="6">
    <location>
        <begin position="106"/>
        <end position="239"/>
    </location>
</feature>
<gene>
    <name evidence="7" type="ORF">PGLA1383_LOCUS51204</name>
</gene>
<keyword evidence="2 5" id="KW-0812">Transmembrane</keyword>
<organism evidence="7 8">
    <name type="scientific">Polarella glacialis</name>
    <name type="common">Dinoflagellate</name>
    <dbReference type="NCBI Taxonomy" id="89957"/>
    <lineage>
        <taxon>Eukaryota</taxon>
        <taxon>Sar</taxon>
        <taxon>Alveolata</taxon>
        <taxon>Dinophyceae</taxon>
        <taxon>Suessiales</taxon>
        <taxon>Suessiaceae</taxon>
        <taxon>Polarella</taxon>
    </lineage>
</organism>
<evidence type="ECO:0000313" key="7">
    <source>
        <dbReference type="EMBL" id="CAE8635607.1"/>
    </source>
</evidence>
<dbReference type="Pfam" id="PF04116">
    <property type="entry name" value="FA_hydroxylase"/>
    <property type="match status" value="1"/>
</dbReference>
<feature type="transmembrane region" description="Helical" evidence="5">
    <location>
        <begin position="100"/>
        <end position="119"/>
    </location>
</feature>
<evidence type="ECO:0000259" key="6">
    <source>
        <dbReference type="Pfam" id="PF04116"/>
    </source>
</evidence>
<name>A0A813HC50_POLGL</name>
<feature type="non-terminal residue" evidence="7">
    <location>
        <position position="1"/>
    </location>
</feature>
<accession>A0A813HC50</accession>
<evidence type="ECO:0000313" key="8">
    <source>
        <dbReference type="Proteomes" id="UP000654075"/>
    </source>
</evidence>